<evidence type="ECO:0000313" key="2">
    <source>
        <dbReference type="EMBL" id="OAY41837.1"/>
    </source>
</evidence>
<gene>
    <name evidence="2" type="ORF">MANES_09G133100</name>
</gene>
<sequence>MWRFLGLSSNDVFVFLLILSPSEDSQLNLAFSSDMFRWVSFLFLSFFMCVHIHTAFFV</sequence>
<keyword evidence="1" id="KW-0472">Membrane</keyword>
<evidence type="ECO:0000256" key="1">
    <source>
        <dbReference type="SAM" id="Phobius"/>
    </source>
</evidence>
<protein>
    <submittedName>
        <fullName evidence="2">Uncharacterized protein</fullName>
    </submittedName>
</protein>
<keyword evidence="1" id="KW-1133">Transmembrane helix</keyword>
<dbReference type="EMBL" id="CM004395">
    <property type="protein sequence ID" value="OAY41837.1"/>
    <property type="molecule type" value="Genomic_DNA"/>
</dbReference>
<name>A0A2C9VBQ1_MANES</name>
<organism evidence="2">
    <name type="scientific">Manihot esculenta</name>
    <name type="common">Cassava</name>
    <name type="synonym">Jatropha manihot</name>
    <dbReference type="NCBI Taxonomy" id="3983"/>
    <lineage>
        <taxon>Eukaryota</taxon>
        <taxon>Viridiplantae</taxon>
        <taxon>Streptophyta</taxon>
        <taxon>Embryophyta</taxon>
        <taxon>Tracheophyta</taxon>
        <taxon>Spermatophyta</taxon>
        <taxon>Magnoliopsida</taxon>
        <taxon>eudicotyledons</taxon>
        <taxon>Gunneridae</taxon>
        <taxon>Pentapetalae</taxon>
        <taxon>rosids</taxon>
        <taxon>fabids</taxon>
        <taxon>Malpighiales</taxon>
        <taxon>Euphorbiaceae</taxon>
        <taxon>Crotonoideae</taxon>
        <taxon>Manihoteae</taxon>
        <taxon>Manihot</taxon>
    </lineage>
</organism>
<proteinExistence type="predicted"/>
<accession>A0A2C9VBQ1</accession>
<feature type="transmembrane region" description="Helical" evidence="1">
    <location>
        <begin position="35"/>
        <end position="57"/>
    </location>
</feature>
<keyword evidence="1" id="KW-0812">Transmembrane</keyword>
<reference evidence="2" key="1">
    <citation type="submission" date="2016-02" db="EMBL/GenBank/DDBJ databases">
        <title>WGS assembly of Manihot esculenta.</title>
        <authorList>
            <person name="Bredeson J.V."/>
            <person name="Prochnik S.E."/>
            <person name="Lyons J.B."/>
            <person name="Schmutz J."/>
            <person name="Grimwood J."/>
            <person name="Vrebalov J."/>
            <person name="Bart R.S."/>
            <person name="Amuge T."/>
            <person name="Ferguson M.E."/>
            <person name="Green R."/>
            <person name="Putnam N."/>
            <person name="Stites J."/>
            <person name="Rounsley S."/>
            <person name="Rokhsar D.S."/>
        </authorList>
    </citation>
    <scope>NUCLEOTIDE SEQUENCE [LARGE SCALE GENOMIC DNA]</scope>
    <source>
        <tissue evidence="2">Leaf</tissue>
    </source>
</reference>
<dbReference type="AlphaFoldDB" id="A0A2C9VBQ1"/>